<dbReference type="Gene3D" id="3.80.10.10">
    <property type="entry name" value="Ribonuclease Inhibitor"/>
    <property type="match status" value="1"/>
</dbReference>
<evidence type="ECO:0000313" key="1">
    <source>
        <dbReference type="EMBL" id="RMX62041.1"/>
    </source>
</evidence>
<sequence length="594" mass="67981">MALVSKSWYEVVNELVARYQRDTMQLTFNFGSRAEILAIRQQVQLRGRAVRDLRIRMEHSDGTHFVAGIWWWMEDREISWDVIFSQLPGLKRLDLSLVPLESHHLPILLDLAAKFCLQLEMLILPRKCDVSKMVNGAAIEKVMKALRGAMQRWHRKGTCGGLTQLTVPTREEQDRCHSSTRFIEDVIQFCPNIEYLDGYNHVIDEVDDVTCEEQWMISLDTWEKFNRICTSLRVFHWAVVPFADPFFRVFGEYVKPKLTKLTLTSNLSWNWDEYFERDDITGIRFEEPGYGFLANDVIALLKGCPALTKLEIVIDQEKNDEAAAALLDPNIFGDKFWKALVYHCPLLQSLNFHDSSAYGGSLVVRPIQKFTDRGLLALATHTHLTSIELPAVCCSGDGVFEYIKHVFSKKDFAGGHRCLALSLAGPNDHDTALPHLFYVELAQLLGRLAATREVELGVASCSHKASINVFNPHSSSVDKDWSISYLRDELKPLMEKVAKAHPTLDVHVVLCRNTEDSFDQIDNLELNWCPGSQQGEIFIDDEFVGNADSSDSDEDDEEFYDDEDILDPHEIYLRRHAMLLENEYDVFPDEVDEN</sequence>
<dbReference type="Proteomes" id="UP000286097">
    <property type="component" value="Unassembled WGS sequence"/>
</dbReference>
<evidence type="ECO:0000313" key="3">
    <source>
        <dbReference type="Proteomes" id="UP000282087"/>
    </source>
</evidence>
<comment type="caution">
    <text evidence="1">The sequence shown here is derived from an EMBL/GenBank/DDBJ whole genome shotgun (WGS) entry which is preliminary data.</text>
</comment>
<dbReference type="Proteomes" id="UP000282087">
    <property type="component" value="Unassembled WGS sequence"/>
</dbReference>
<dbReference type="EMBL" id="QKXF01000322">
    <property type="protein sequence ID" value="RQM12571.1"/>
    <property type="molecule type" value="Genomic_DNA"/>
</dbReference>
<dbReference type="VEuPathDB" id="FungiDB:DD237_007184"/>
<dbReference type="SUPFAM" id="SSF52047">
    <property type="entry name" value="RNI-like"/>
    <property type="match status" value="1"/>
</dbReference>
<dbReference type="EMBL" id="QLLG01000815">
    <property type="protein sequence ID" value="RMX62041.1"/>
    <property type="molecule type" value="Genomic_DNA"/>
</dbReference>
<evidence type="ECO:0000313" key="2">
    <source>
        <dbReference type="EMBL" id="RQM12571.1"/>
    </source>
</evidence>
<keyword evidence="3" id="KW-1185">Reference proteome</keyword>
<evidence type="ECO:0000313" key="4">
    <source>
        <dbReference type="Proteomes" id="UP000286097"/>
    </source>
</evidence>
<accession>A0A3M6V820</accession>
<name>A0A3M6V820_9STRA</name>
<reference evidence="3 4" key="1">
    <citation type="submission" date="2018-06" db="EMBL/GenBank/DDBJ databases">
        <title>Comparative genomics of downy mildews reveals potential adaptations to biotrophy.</title>
        <authorList>
            <person name="Fletcher K."/>
            <person name="Klosterman S.J."/>
            <person name="Derevnina L."/>
            <person name="Martin F."/>
            <person name="Koike S."/>
            <person name="Reyes Chin-Wo S."/>
            <person name="Mou B."/>
            <person name="Michelmore R."/>
        </authorList>
    </citation>
    <scope>NUCLEOTIDE SEQUENCE [LARGE SCALE GENOMIC DNA]</scope>
    <source>
        <strain evidence="2 4">R13</strain>
        <strain evidence="1 3">R14</strain>
    </source>
</reference>
<dbReference type="InterPro" id="IPR032675">
    <property type="entry name" value="LRR_dom_sf"/>
</dbReference>
<gene>
    <name evidence="2" type="ORF">DD237_007184</name>
    <name evidence="1" type="ORF">DD238_005746</name>
</gene>
<protein>
    <submittedName>
        <fullName evidence="1">Uncharacterized protein</fullName>
    </submittedName>
</protein>
<proteinExistence type="predicted"/>
<organism evidence="1 3">
    <name type="scientific">Peronospora effusa</name>
    <dbReference type="NCBI Taxonomy" id="542832"/>
    <lineage>
        <taxon>Eukaryota</taxon>
        <taxon>Sar</taxon>
        <taxon>Stramenopiles</taxon>
        <taxon>Oomycota</taxon>
        <taxon>Peronosporomycetes</taxon>
        <taxon>Peronosporales</taxon>
        <taxon>Peronosporaceae</taxon>
        <taxon>Peronospora</taxon>
    </lineage>
</organism>
<dbReference type="AlphaFoldDB" id="A0A3M6V820"/>
<dbReference type="STRING" id="542832.A0A3M6V820"/>